<dbReference type="EMBL" id="MBFT01000012">
    <property type="protein sequence ID" value="PVU99924.1"/>
    <property type="molecule type" value="Genomic_DNA"/>
</dbReference>
<accession>A0A2T9Z5W2</accession>
<protein>
    <submittedName>
        <fullName evidence="1">Uncharacterized protein</fullName>
    </submittedName>
</protein>
<proteinExistence type="predicted"/>
<sequence length="101" mass="11707">MNTNKLEDKRMELEALAQLRNLSKGTVETMEKIQKQLELVETNQQEMLKVAKNWMNVFDASKLVEIQKISDSVSKEKMEGRLDTSYEESEQVLLIPLSHQP</sequence>
<dbReference type="AlphaFoldDB" id="A0A2T9Z5W2"/>
<organism evidence="1 2">
    <name type="scientific">Furculomyces boomerangus</name>
    <dbReference type="NCBI Taxonomy" id="61424"/>
    <lineage>
        <taxon>Eukaryota</taxon>
        <taxon>Fungi</taxon>
        <taxon>Fungi incertae sedis</taxon>
        <taxon>Zoopagomycota</taxon>
        <taxon>Kickxellomycotina</taxon>
        <taxon>Harpellomycetes</taxon>
        <taxon>Harpellales</taxon>
        <taxon>Harpellaceae</taxon>
        <taxon>Furculomyces</taxon>
    </lineage>
</organism>
<dbReference type="GO" id="GO:0042729">
    <property type="term" value="C:DASH complex"/>
    <property type="evidence" value="ECO:0007669"/>
    <property type="project" value="InterPro"/>
</dbReference>
<comment type="caution">
    <text evidence="1">The sequence shown here is derived from an EMBL/GenBank/DDBJ whole genome shotgun (WGS) entry which is preliminary data.</text>
</comment>
<dbReference type="InterPro" id="IPR013963">
    <property type="entry name" value="DASH_Dad2"/>
</dbReference>
<evidence type="ECO:0000313" key="2">
    <source>
        <dbReference type="Proteomes" id="UP000245699"/>
    </source>
</evidence>
<dbReference type="GO" id="GO:0072686">
    <property type="term" value="C:mitotic spindle"/>
    <property type="evidence" value="ECO:0007669"/>
    <property type="project" value="InterPro"/>
</dbReference>
<dbReference type="Proteomes" id="UP000245699">
    <property type="component" value="Unassembled WGS sequence"/>
</dbReference>
<gene>
    <name evidence="1" type="ORF">BB559_000286</name>
</gene>
<dbReference type="Pfam" id="PF08654">
    <property type="entry name" value="DASH_Dad2"/>
    <property type="match status" value="1"/>
</dbReference>
<dbReference type="OrthoDB" id="3230169at2759"/>
<keyword evidence="2" id="KW-1185">Reference proteome</keyword>
<evidence type="ECO:0000313" key="1">
    <source>
        <dbReference type="EMBL" id="PVU99924.1"/>
    </source>
</evidence>
<name>A0A2T9Z5W2_9FUNG</name>
<reference evidence="1 2" key="1">
    <citation type="journal article" date="2018" name="MBio">
        <title>Comparative Genomics Reveals the Core Gene Toolbox for the Fungus-Insect Symbiosis.</title>
        <authorList>
            <person name="Wang Y."/>
            <person name="Stata M."/>
            <person name="Wang W."/>
            <person name="Stajich J.E."/>
            <person name="White M.M."/>
            <person name="Moncalvo J.M."/>
        </authorList>
    </citation>
    <scope>NUCLEOTIDE SEQUENCE [LARGE SCALE GENOMIC DNA]</scope>
    <source>
        <strain evidence="1 2">AUS-77-4</strain>
    </source>
</reference>
<dbReference type="GO" id="GO:0000278">
    <property type="term" value="P:mitotic cell cycle"/>
    <property type="evidence" value="ECO:0007669"/>
    <property type="project" value="InterPro"/>
</dbReference>